<name>A0A084JSM2_NONUL</name>
<comment type="caution">
    <text evidence="1">The sequence shown here is derived from an EMBL/GenBank/DDBJ whole genome shotgun (WGS) entry which is preliminary data.</text>
</comment>
<sequence length="182" mass="21415">MKVIKSRIIMKKIVMKKSVMVANFILIFLILCNCSSNKNMRFEGEWLMTHYIHKDSLILENNIDILPREAPYLSTISGYISMSGKQMAFNYDYHDKSINSKFDILPDAINPKFIITESEDSLFNGEYTFKYDSSIISSKTTDFKVKEEVLRLESDVNLIYFFRKNVIQEAMKKDYSRPRRPF</sequence>
<gene>
    <name evidence="1" type="ORF">IL45_14865</name>
</gene>
<dbReference type="Proteomes" id="UP000028531">
    <property type="component" value="Unassembled WGS sequence"/>
</dbReference>
<protein>
    <submittedName>
        <fullName evidence="1">Uncharacterized protein</fullName>
    </submittedName>
</protein>
<proteinExistence type="predicted"/>
<evidence type="ECO:0000313" key="2">
    <source>
        <dbReference type="Proteomes" id="UP000028531"/>
    </source>
</evidence>
<evidence type="ECO:0000313" key="1">
    <source>
        <dbReference type="EMBL" id="KEZ91956.1"/>
    </source>
</evidence>
<organism evidence="1 2">
    <name type="scientific">Nonlabens ulvanivorans</name>
    <name type="common">Persicivirga ulvanivorans</name>
    <dbReference type="NCBI Taxonomy" id="906888"/>
    <lineage>
        <taxon>Bacteria</taxon>
        <taxon>Pseudomonadati</taxon>
        <taxon>Bacteroidota</taxon>
        <taxon>Flavobacteriia</taxon>
        <taxon>Flavobacteriales</taxon>
        <taxon>Flavobacteriaceae</taxon>
        <taxon>Nonlabens</taxon>
    </lineage>
</organism>
<dbReference type="AlphaFoldDB" id="A0A084JSM2"/>
<reference evidence="1 2" key="1">
    <citation type="submission" date="2014-07" db="EMBL/GenBank/DDBJ databases">
        <title>Draft genome sequence of Nonlabens ulvanivorans, an ulvan degrading bacterium.</title>
        <authorList>
            <person name="Kopel M."/>
            <person name="Helbert W."/>
            <person name="Henrissat B."/>
            <person name="Doniger T."/>
            <person name="Banin E."/>
        </authorList>
    </citation>
    <scope>NUCLEOTIDE SEQUENCE [LARGE SCALE GENOMIC DNA]</scope>
    <source>
        <strain evidence="1 2">PLR</strain>
    </source>
</reference>
<dbReference type="EMBL" id="JPJI01000045">
    <property type="protein sequence ID" value="KEZ91956.1"/>
    <property type="molecule type" value="Genomic_DNA"/>
</dbReference>
<accession>A0A084JSM2</accession>